<dbReference type="EMBL" id="QKWP01001688">
    <property type="protein sequence ID" value="RIB07249.1"/>
    <property type="molecule type" value="Genomic_DNA"/>
</dbReference>
<gene>
    <name evidence="2" type="ORF">C2G38_2214994</name>
</gene>
<dbReference type="InterPro" id="IPR000719">
    <property type="entry name" value="Prot_kinase_dom"/>
</dbReference>
<dbReference type="OrthoDB" id="163159at2759"/>
<evidence type="ECO:0000259" key="1">
    <source>
        <dbReference type="PROSITE" id="PS50011"/>
    </source>
</evidence>
<comment type="caution">
    <text evidence="2">The sequence shown here is derived from an EMBL/GenBank/DDBJ whole genome shotgun (WGS) entry which is preliminary data.</text>
</comment>
<dbReference type="Pfam" id="PF00069">
    <property type="entry name" value="Pkinase"/>
    <property type="match status" value="1"/>
</dbReference>
<dbReference type="AlphaFoldDB" id="A0A397UEM2"/>
<dbReference type="GO" id="GO:0004672">
    <property type="term" value="F:protein kinase activity"/>
    <property type="evidence" value="ECO:0007669"/>
    <property type="project" value="InterPro"/>
</dbReference>
<dbReference type="STRING" id="44941.A0A397UEM2"/>
<sequence>MGLSKKYNKNDSEGCIYGIMPFVAPEVLSGQVFTEKADIYGFGVIMSEISTGQRPFDSYQFNEELAAKIFAPGTPDYKFQTWIESMENSDNNDSDKIAEKLPINLGECRKSLQTHDIIVRVNKFRELEDLIPAWKDLAQAFDSAAKLD</sequence>
<feature type="domain" description="Protein kinase" evidence="1">
    <location>
        <begin position="1"/>
        <end position="148"/>
    </location>
</feature>
<dbReference type="SUPFAM" id="SSF56112">
    <property type="entry name" value="Protein kinase-like (PK-like)"/>
    <property type="match status" value="1"/>
</dbReference>
<name>A0A397UEM2_9GLOM</name>
<evidence type="ECO:0000313" key="3">
    <source>
        <dbReference type="Proteomes" id="UP000266673"/>
    </source>
</evidence>
<dbReference type="Gene3D" id="1.10.510.10">
    <property type="entry name" value="Transferase(Phosphotransferase) domain 1"/>
    <property type="match status" value="1"/>
</dbReference>
<dbReference type="GO" id="GO:0005524">
    <property type="term" value="F:ATP binding"/>
    <property type="evidence" value="ECO:0007669"/>
    <property type="project" value="InterPro"/>
</dbReference>
<dbReference type="PROSITE" id="PS50011">
    <property type="entry name" value="PROTEIN_KINASE_DOM"/>
    <property type="match status" value="1"/>
</dbReference>
<proteinExistence type="predicted"/>
<protein>
    <recommendedName>
        <fullName evidence="1">Protein kinase domain-containing protein</fullName>
    </recommendedName>
</protein>
<dbReference type="Proteomes" id="UP000266673">
    <property type="component" value="Unassembled WGS sequence"/>
</dbReference>
<evidence type="ECO:0000313" key="2">
    <source>
        <dbReference type="EMBL" id="RIB07249.1"/>
    </source>
</evidence>
<reference evidence="2 3" key="1">
    <citation type="submission" date="2018-06" db="EMBL/GenBank/DDBJ databases">
        <title>Comparative genomics reveals the genomic features of Rhizophagus irregularis, R. cerebriforme, R. diaphanum and Gigaspora rosea, and their symbiotic lifestyle signature.</title>
        <authorList>
            <person name="Morin E."/>
            <person name="San Clemente H."/>
            <person name="Chen E.C.H."/>
            <person name="De La Providencia I."/>
            <person name="Hainaut M."/>
            <person name="Kuo A."/>
            <person name="Kohler A."/>
            <person name="Murat C."/>
            <person name="Tang N."/>
            <person name="Roy S."/>
            <person name="Loubradou J."/>
            <person name="Henrissat B."/>
            <person name="Grigoriev I.V."/>
            <person name="Corradi N."/>
            <person name="Roux C."/>
            <person name="Martin F.M."/>
        </authorList>
    </citation>
    <scope>NUCLEOTIDE SEQUENCE [LARGE SCALE GENOMIC DNA]</scope>
    <source>
        <strain evidence="2 3">DAOM 194757</strain>
    </source>
</reference>
<dbReference type="InterPro" id="IPR011009">
    <property type="entry name" value="Kinase-like_dom_sf"/>
</dbReference>
<organism evidence="2 3">
    <name type="scientific">Gigaspora rosea</name>
    <dbReference type="NCBI Taxonomy" id="44941"/>
    <lineage>
        <taxon>Eukaryota</taxon>
        <taxon>Fungi</taxon>
        <taxon>Fungi incertae sedis</taxon>
        <taxon>Mucoromycota</taxon>
        <taxon>Glomeromycotina</taxon>
        <taxon>Glomeromycetes</taxon>
        <taxon>Diversisporales</taxon>
        <taxon>Gigasporaceae</taxon>
        <taxon>Gigaspora</taxon>
    </lineage>
</organism>
<keyword evidence="3" id="KW-1185">Reference proteome</keyword>
<accession>A0A397UEM2</accession>